<dbReference type="AlphaFoldDB" id="A0A2T4Y211"/>
<dbReference type="RefSeq" id="WP_108089907.1">
    <property type="nucleotide sequence ID" value="NZ_PZPP01000009.1"/>
</dbReference>
<organism evidence="1 2">
    <name type="scientific">Enterobacter cloacae</name>
    <dbReference type="NCBI Taxonomy" id="550"/>
    <lineage>
        <taxon>Bacteria</taxon>
        <taxon>Pseudomonadati</taxon>
        <taxon>Pseudomonadota</taxon>
        <taxon>Gammaproteobacteria</taxon>
        <taxon>Enterobacterales</taxon>
        <taxon>Enterobacteriaceae</taxon>
        <taxon>Enterobacter</taxon>
        <taxon>Enterobacter cloacae complex</taxon>
    </lineage>
</organism>
<protein>
    <submittedName>
        <fullName evidence="1">Uncharacterized protein</fullName>
    </submittedName>
</protein>
<name>A0A2T4Y211_ENTCL</name>
<comment type="caution">
    <text evidence="1">The sequence shown here is derived from an EMBL/GenBank/DDBJ whole genome shotgun (WGS) entry which is preliminary data.</text>
</comment>
<accession>A0A2T4Y211</accession>
<gene>
    <name evidence="1" type="ORF">DA103_07565</name>
</gene>
<reference evidence="1 2" key="1">
    <citation type="submission" date="2018-04" db="EMBL/GenBank/DDBJ databases">
        <title>Genome sequencing reveals highly heavy metal resistance and biotechnology application of the novel Enterobacter cloacae amazonensis isolated from wastewater river in Manaus - Amazonas.</title>
        <authorList>
            <person name="Astolfi M.C.T."/>
            <person name="Carvalho E.B.D.S."/>
            <person name="Lacerda L.B."/>
            <person name="Pinto M.V."/>
            <person name="Nogueira V.B."/>
            <person name="Barros A.M."/>
            <person name="Astolfi-Filho S."/>
        </authorList>
    </citation>
    <scope>NUCLEOTIDE SEQUENCE [LARGE SCALE GENOMIC DNA]</scope>
    <source>
        <strain evidence="2">amazonensis</strain>
    </source>
</reference>
<dbReference type="Proteomes" id="UP000241614">
    <property type="component" value="Unassembled WGS sequence"/>
</dbReference>
<evidence type="ECO:0000313" key="1">
    <source>
        <dbReference type="EMBL" id="PTM36223.1"/>
    </source>
</evidence>
<evidence type="ECO:0000313" key="2">
    <source>
        <dbReference type="Proteomes" id="UP000241614"/>
    </source>
</evidence>
<dbReference type="EMBL" id="PZPP01000009">
    <property type="protein sequence ID" value="PTM36223.1"/>
    <property type="molecule type" value="Genomic_DNA"/>
</dbReference>
<sequence length="65" mass="7692">MTKRFACINNLLIEASDRLFHWLQFSEGCRTLAYEEKNAGDFAFFYFNPKNVDKSKYKNISAIKF</sequence>
<proteinExistence type="predicted"/>